<keyword evidence="2" id="KW-0436">Ligase</keyword>
<feature type="transmembrane region" description="Helical" evidence="1">
    <location>
        <begin position="209"/>
        <end position="228"/>
    </location>
</feature>
<proteinExistence type="predicted"/>
<keyword evidence="1" id="KW-0472">Membrane</keyword>
<keyword evidence="1" id="KW-1133">Transmembrane helix</keyword>
<keyword evidence="1" id="KW-0812">Transmembrane</keyword>
<dbReference type="RefSeq" id="WP_190575541.1">
    <property type="nucleotide sequence ID" value="NZ_CAWPQU010000001.1"/>
</dbReference>
<evidence type="ECO:0000313" key="2">
    <source>
        <dbReference type="EMBL" id="MBD2315452.1"/>
    </source>
</evidence>
<evidence type="ECO:0000313" key="3">
    <source>
        <dbReference type="Proteomes" id="UP000618445"/>
    </source>
</evidence>
<dbReference type="Proteomes" id="UP000618445">
    <property type="component" value="Unassembled WGS sequence"/>
</dbReference>
<organism evidence="2 3">
    <name type="scientific">Phormidium tenue FACHB-1050</name>
    <dbReference type="NCBI Taxonomy" id="2692857"/>
    <lineage>
        <taxon>Bacteria</taxon>
        <taxon>Bacillati</taxon>
        <taxon>Cyanobacteriota</taxon>
        <taxon>Cyanophyceae</taxon>
        <taxon>Oscillatoriophycideae</taxon>
        <taxon>Oscillatoriales</taxon>
        <taxon>Oscillatoriaceae</taxon>
        <taxon>Phormidium</taxon>
    </lineage>
</organism>
<protein>
    <submittedName>
        <fullName evidence="2">O-antigen ligase domain-containing protein</fullName>
    </submittedName>
</protein>
<gene>
    <name evidence="2" type="ORF">H6G05_01140</name>
</gene>
<keyword evidence="3" id="KW-1185">Reference proteome</keyword>
<comment type="caution">
    <text evidence="2">The sequence shown here is derived from an EMBL/GenBank/DDBJ whole genome shotgun (WGS) entry which is preliminary data.</text>
</comment>
<sequence>MNQQDSTIANPSLKIPDKLFQPAGAWIAILGFSIVSLMLIGLGGFGARILNILFPAASLALGWLLYFRYPVLYNGFVWWLFFLTPFLRRICDWRIGAFTESSSSYILLAPFLAILVSAHSLHFNLSKTREQGTMPFVLAIAAVIYGYVIAMIHSQIPIVSVGSIEAIVPLSPIRATVALLEWISPLLFGYHLLVNWERYPAYSQNVKRVFLWGALIMGIYGIYQFLVAPEWDRLWMIGSGMDSSAGSPVPFGMRVWSTMNSQGPFGDYMVTGLLLLLGCQGNLVAPAAGVGALSLLLSLVRADWIGWFLGMISLVLSLTPKQKFRIALTLIILTAIIIPLTTIEPFSTTIGPRLATLSNLQDDGSSQVRQATYAILINDALSKVIGEGIGSFDTDSAILVLFFNLGWIGVIPYVGGLIFASVLVFTSKTKNNNDIFIPITRGILIKSLMFLLASPTMRGAHGVILWGFLGLGLAGGKYYQNYYQQQILSLISNRSKSQ</sequence>
<dbReference type="EMBL" id="JACJQY010000001">
    <property type="protein sequence ID" value="MBD2315452.1"/>
    <property type="molecule type" value="Genomic_DNA"/>
</dbReference>
<feature type="transmembrane region" description="Helical" evidence="1">
    <location>
        <begin position="304"/>
        <end position="319"/>
    </location>
</feature>
<feature type="transmembrane region" description="Helical" evidence="1">
    <location>
        <begin position="459"/>
        <end position="479"/>
    </location>
</feature>
<feature type="transmembrane region" description="Helical" evidence="1">
    <location>
        <begin position="23"/>
        <end position="42"/>
    </location>
</feature>
<evidence type="ECO:0000256" key="1">
    <source>
        <dbReference type="SAM" id="Phobius"/>
    </source>
</evidence>
<dbReference type="GO" id="GO:0016874">
    <property type="term" value="F:ligase activity"/>
    <property type="evidence" value="ECO:0007669"/>
    <property type="project" value="UniProtKB-KW"/>
</dbReference>
<feature type="transmembrane region" description="Helical" evidence="1">
    <location>
        <begin position="103"/>
        <end position="121"/>
    </location>
</feature>
<reference evidence="2 3" key="1">
    <citation type="journal article" date="2020" name="ISME J.">
        <title>Comparative genomics reveals insights into cyanobacterial evolution and habitat adaptation.</title>
        <authorList>
            <person name="Chen M.Y."/>
            <person name="Teng W.K."/>
            <person name="Zhao L."/>
            <person name="Hu C.X."/>
            <person name="Zhou Y.K."/>
            <person name="Han B.P."/>
            <person name="Song L.R."/>
            <person name="Shu W.S."/>
        </authorList>
    </citation>
    <scope>NUCLEOTIDE SEQUENCE [LARGE SCALE GENOMIC DNA]</scope>
    <source>
        <strain evidence="2 3">FACHB-1050</strain>
    </source>
</reference>
<feature type="transmembrane region" description="Helical" evidence="1">
    <location>
        <begin position="173"/>
        <end position="193"/>
    </location>
</feature>
<feature type="transmembrane region" description="Helical" evidence="1">
    <location>
        <begin position="397"/>
        <end position="423"/>
    </location>
</feature>
<feature type="transmembrane region" description="Helical" evidence="1">
    <location>
        <begin position="133"/>
        <end position="152"/>
    </location>
</feature>
<name>A0ABR8C7F5_9CYAN</name>
<accession>A0ABR8C7F5</accession>
<feature type="transmembrane region" description="Helical" evidence="1">
    <location>
        <begin position="326"/>
        <end position="343"/>
    </location>
</feature>